<organism evidence="3 4">
    <name type="scientific">Hymenoscyphus fraxineus</name>
    <dbReference type="NCBI Taxonomy" id="746836"/>
    <lineage>
        <taxon>Eukaryota</taxon>
        <taxon>Fungi</taxon>
        <taxon>Dikarya</taxon>
        <taxon>Ascomycota</taxon>
        <taxon>Pezizomycotina</taxon>
        <taxon>Leotiomycetes</taxon>
        <taxon>Helotiales</taxon>
        <taxon>Helotiaceae</taxon>
        <taxon>Hymenoscyphus</taxon>
    </lineage>
</organism>
<dbReference type="SMART" id="SM00546">
    <property type="entry name" value="CUE"/>
    <property type="match status" value="1"/>
</dbReference>
<dbReference type="InterPro" id="IPR041800">
    <property type="entry name" value="ASCC2_CUE"/>
</dbReference>
<accession>A0A9N9KW56</accession>
<keyword evidence="4" id="KW-1185">Reference proteome</keyword>
<feature type="compositionally biased region" description="Basic residues" evidence="1">
    <location>
        <begin position="668"/>
        <end position="682"/>
    </location>
</feature>
<feature type="compositionally biased region" description="Polar residues" evidence="1">
    <location>
        <begin position="499"/>
        <end position="510"/>
    </location>
</feature>
<feature type="compositionally biased region" description="Basic and acidic residues" evidence="1">
    <location>
        <begin position="655"/>
        <end position="665"/>
    </location>
</feature>
<proteinExistence type="predicted"/>
<dbReference type="Proteomes" id="UP000696280">
    <property type="component" value="Unassembled WGS sequence"/>
</dbReference>
<feature type="compositionally biased region" description="Basic residues" evidence="1">
    <location>
        <begin position="625"/>
        <end position="640"/>
    </location>
</feature>
<protein>
    <recommendedName>
        <fullName evidence="2">CUE domain-containing protein</fullName>
    </recommendedName>
</protein>
<dbReference type="PANTHER" id="PTHR21494">
    <property type="entry name" value="ACTIVATING SIGNAL COINTEGRATOR 1 COMPLEX SUBUNIT 2 ASC-1 COMPLEX SUBUNIT P100"/>
    <property type="match status" value="1"/>
</dbReference>
<feature type="compositionally biased region" description="Acidic residues" evidence="1">
    <location>
        <begin position="480"/>
        <end position="490"/>
    </location>
</feature>
<dbReference type="SUPFAM" id="SSF46934">
    <property type="entry name" value="UBA-like"/>
    <property type="match status" value="1"/>
</dbReference>
<evidence type="ECO:0000256" key="1">
    <source>
        <dbReference type="SAM" id="MobiDB-lite"/>
    </source>
</evidence>
<feature type="region of interest" description="Disordered" evidence="1">
    <location>
        <begin position="531"/>
        <end position="556"/>
    </location>
</feature>
<evidence type="ECO:0000313" key="4">
    <source>
        <dbReference type="Proteomes" id="UP000696280"/>
    </source>
</evidence>
<evidence type="ECO:0000259" key="2">
    <source>
        <dbReference type="PROSITE" id="PS51140"/>
    </source>
</evidence>
<gene>
    <name evidence="3" type="ORF">HYFRA_00005816</name>
</gene>
<dbReference type="InterPro" id="IPR052586">
    <property type="entry name" value="ASCC2"/>
</dbReference>
<dbReference type="PANTHER" id="PTHR21494:SF0">
    <property type="entry name" value="ACTIVATING SIGNAL COINTEGRATOR 1 COMPLEX SUBUNIT 2"/>
    <property type="match status" value="1"/>
</dbReference>
<evidence type="ECO:0000313" key="3">
    <source>
        <dbReference type="EMBL" id="CAG8954196.1"/>
    </source>
</evidence>
<reference evidence="3" key="1">
    <citation type="submission" date="2021-07" db="EMBL/GenBank/DDBJ databases">
        <authorList>
            <person name="Durling M."/>
        </authorList>
    </citation>
    <scope>NUCLEOTIDE SEQUENCE</scope>
</reference>
<feature type="region of interest" description="Disordered" evidence="1">
    <location>
        <begin position="480"/>
        <end position="511"/>
    </location>
</feature>
<comment type="caution">
    <text evidence="3">The sequence shown here is derived from an EMBL/GenBank/DDBJ whole genome shotgun (WGS) entry which is preliminary data.</text>
</comment>
<dbReference type="PROSITE" id="PS51140">
    <property type="entry name" value="CUE"/>
    <property type="match status" value="1"/>
</dbReference>
<feature type="region of interest" description="Disordered" evidence="1">
    <location>
        <begin position="381"/>
        <end position="421"/>
    </location>
</feature>
<dbReference type="GO" id="GO:0043130">
    <property type="term" value="F:ubiquitin binding"/>
    <property type="evidence" value="ECO:0007669"/>
    <property type="project" value="InterPro"/>
</dbReference>
<dbReference type="CDD" id="cd14364">
    <property type="entry name" value="CUE_ASCC2"/>
    <property type="match status" value="1"/>
</dbReference>
<dbReference type="InterPro" id="IPR009060">
    <property type="entry name" value="UBA-like_sf"/>
</dbReference>
<dbReference type="InterPro" id="IPR003892">
    <property type="entry name" value="CUE"/>
</dbReference>
<dbReference type="Gene3D" id="1.10.8.10">
    <property type="entry name" value="DNA helicase RuvA subunit, C-terminal domain"/>
    <property type="match status" value="1"/>
</dbReference>
<dbReference type="AlphaFoldDB" id="A0A9N9KW56"/>
<name>A0A9N9KW56_9HELO</name>
<feature type="domain" description="CUE" evidence="2">
    <location>
        <begin position="339"/>
        <end position="382"/>
    </location>
</feature>
<dbReference type="EMBL" id="CAJVRL010000056">
    <property type="protein sequence ID" value="CAG8954196.1"/>
    <property type="molecule type" value="Genomic_DNA"/>
</dbReference>
<feature type="region of interest" description="Disordered" evidence="1">
    <location>
        <begin position="585"/>
        <end position="688"/>
    </location>
</feature>
<feature type="compositionally biased region" description="Basic and acidic residues" evidence="1">
    <location>
        <begin position="385"/>
        <end position="396"/>
    </location>
</feature>
<sequence>MAIKPGPLPPLAPFPEAAWRSNIVPQEWEACLDAWISIAGAHLSFSPSDFTRFSLKDESLSAFLASYITETATSNENTPSVEGSKSHLLRKQTFLLSYKLLDATPPSEQLLRWQFLADLCKVYGRKQGAKIITMVFKKHSDALESSLNTLKISLIKELEGGLKGNLKKAEAHLKKLNQLLHASPDASAFFLAGSDFLDSLISCYKIMNPPLRKVIISTTYLCLIGLTEDEKPRISSLIDQLYSLEAAAVQHKNGPTNVNDSLVAELVTVTPILKLVRERIAASGSGSGRAASVLTNLEGFKKAGVLKRPVKKVKRREKGKGVDVGWEDGFGSSNEIHIHRMSLVSQVQDLFPDLGSGFVVKLLDEYGDNTEEVISHLLDGSLPPHLEKADRTEELKPPTQTSRDFVPNLAPHSTPPEYVSDLPERRNIFDNDAFDNLAIQTSKLHIGRRNPNQTADDVLDDKSTAPNKAAILSALAAFDSDDDERDDTYDTADVGGTVDSATPGNTNEPSLSHELRDAQDEILFKAFKSNPEVFGRDPPTRRSPARAALKSETGMTDESLEGWALMLSRDNRQMRRLEAKFSQFGGEQRELKASSWRATATPGGSGTEDSDVNERGGNPNDRGRGGRLRGAPRGRGRGRGRGGGDVTGTNGESTEAARRGKEASKGSRANHNRRDQRAKKMARGGFAG</sequence>
<dbReference type="Pfam" id="PF02845">
    <property type="entry name" value="CUE"/>
    <property type="match status" value="1"/>
</dbReference>
<dbReference type="OrthoDB" id="5577209at2759"/>